<dbReference type="Gene3D" id="3.30.70.330">
    <property type="match status" value="1"/>
</dbReference>
<feature type="domain" description="RRM" evidence="2">
    <location>
        <begin position="11"/>
        <end position="84"/>
    </location>
</feature>
<dbReference type="CDD" id="cd12373">
    <property type="entry name" value="RRM_SRSF3_like"/>
    <property type="match status" value="1"/>
</dbReference>
<protein>
    <recommendedName>
        <fullName evidence="2">RRM domain-containing protein</fullName>
    </recommendedName>
</protein>
<dbReference type="PANTHER" id="PTHR23147">
    <property type="entry name" value="SERINE/ARGININE RICH SPLICING FACTOR"/>
    <property type="match status" value="1"/>
</dbReference>
<dbReference type="InterPro" id="IPR000504">
    <property type="entry name" value="RRM_dom"/>
</dbReference>
<dbReference type="InterPro" id="IPR050907">
    <property type="entry name" value="SRSF"/>
</dbReference>
<dbReference type="Proteomes" id="UP000267029">
    <property type="component" value="Unassembled WGS sequence"/>
</dbReference>
<dbReference type="AlphaFoldDB" id="A0A0R3U4N8"/>
<dbReference type="PROSITE" id="PS50102">
    <property type="entry name" value="RRM"/>
    <property type="match status" value="1"/>
</dbReference>
<dbReference type="EMBL" id="UXSR01000214">
    <property type="protein sequence ID" value="VDD75620.1"/>
    <property type="molecule type" value="Genomic_DNA"/>
</dbReference>
<dbReference type="Pfam" id="PF00076">
    <property type="entry name" value="RRM_1"/>
    <property type="match status" value="1"/>
</dbReference>
<proteinExistence type="predicted"/>
<organism evidence="3 4">
    <name type="scientific">Mesocestoides corti</name>
    <name type="common">Flatworm</name>
    <dbReference type="NCBI Taxonomy" id="53468"/>
    <lineage>
        <taxon>Eukaryota</taxon>
        <taxon>Metazoa</taxon>
        <taxon>Spiralia</taxon>
        <taxon>Lophotrochozoa</taxon>
        <taxon>Platyhelminthes</taxon>
        <taxon>Cestoda</taxon>
        <taxon>Eucestoda</taxon>
        <taxon>Cyclophyllidea</taxon>
        <taxon>Mesocestoididae</taxon>
        <taxon>Mesocestoides</taxon>
    </lineage>
</organism>
<dbReference type="STRING" id="53468.A0A0R3U4N8"/>
<evidence type="ECO:0000256" key="1">
    <source>
        <dbReference type="PROSITE-ProRule" id="PRU00176"/>
    </source>
</evidence>
<evidence type="ECO:0000259" key="2">
    <source>
        <dbReference type="PROSITE" id="PS50102"/>
    </source>
</evidence>
<dbReference type="Gene3D" id="1.10.150.50">
    <property type="entry name" value="Transcription Factor, Ets-1"/>
    <property type="match status" value="1"/>
</dbReference>
<evidence type="ECO:0000313" key="4">
    <source>
        <dbReference type="Proteomes" id="UP000267029"/>
    </source>
</evidence>
<dbReference type="InterPro" id="IPR013761">
    <property type="entry name" value="SAM/pointed_sf"/>
</dbReference>
<dbReference type="SUPFAM" id="SSF54928">
    <property type="entry name" value="RNA-binding domain, RBD"/>
    <property type="match status" value="1"/>
</dbReference>
<gene>
    <name evidence="3" type="ORF">MCOS_LOCUS1623</name>
</gene>
<keyword evidence="4" id="KW-1185">Reference proteome</keyword>
<sequence length="367" mass="39403">MPRSDRQAEGYRIFIGGVDPRVGKVELEREFDRFGTIVDVWVARNPPGFAFIVYKYLEDAEKAIRRMDRSSPFGSRLRVEHAANSLKYKLEGWAAVIALLSSRSLDAILVAVAGPAAGVVDVEALHPDAEGPPRVDAHHPGAAIEATVGGIDGLVHGVDEGHGVTDRIPGRPLEGLQATKDRVTSLVLGNVPGIVLHRLLAAVHSHVSVLRLTICLEIVRVLVRCPIGSAPAFLVPAAVRHRSARRQGTLPTGAPDQLPVLLLVPGVVLLAQLIVVKMVVVLDTAGAGIHLALNRVRGLHPPAAAVGIVHLRDPGQTHHVVNILRMEIDGSALLLLDIDTMRSLLKLKLGPALKVDDIVNRLKQGHR</sequence>
<dbReference type="SUPFAM" id="SSF47769">
    <property type="entry name" value="SAM/Pointed domain"/>
    <property type="match status" value="1"/>
</dbReference>
<reference evidence="3 4" key="1">
    <citation type="submission" date="2018-10" db="EMBL/GenBank/DDBJ databases">
        <authorList>
            <consortium name="Pathogen Informatics"/>
        </authorList>
    </citation>
    <scope>NUCLEOTIDE SEQUENCE [LARGE SCALE GENOMIC DNA]</scope>
</reference>
<name>A0A0R3U4N8_MESCO</name>
<dbReference type="SMART" id="SM00360">
    <property type="entry name" value="RRM"/>
    <property type="match status" value="1"/>
</dbReference>
<dbReference type="OrthoDB" id="5970at2759"/>
<accession>A0A0R3U4N8</accession>
<dbReference type="GO" id="GO:0003723">
    <property type="term" value="F:RNA binding"/>
    <property type="evidence" value="ECO:0007669"/>
    <property type="project" value="UniProtKB-UniRule"/>
</dbReference>
<evidence type="ECO:0000313" key="3">
    <source>
        <dbReference type="EMBL" id="VDD75620.1"/>
    </source>
</evidence>
<dbReference type="InterPro" id="IPR012677">
    <property type="entry name" value="Nucleotide-bd_a/b_plait_sf"/>
</dbReference>
<dbReference type="InterPro" id="IPR035979">
    <property type="entry name" value="RBD_domain_sf"/>
</dbReference>
<keyword evidence="1" id="KW-0694">RNA-binding</keyword>